<evidence type="ECO:0000313" key="3">
    <source>
        <dbReference type="EMBL" id="RZC36643.1"/>
    </source>
</evidence>
<gene>
    <name evidence="3" type="ORF">BDFB_006153</name>
</gene>
<dbReference type="STRING" id="1661398.A0A482VVI9"/>
<dbReference type="PANTHER" id="PTHR37685:SF1">
    <property type="entry name" value="GEO11136P1-RELATED"/>
    <property type="match status" value="1"/>
</dbReference>
<reference evidence="3 4" key="1">
    <citation type="submission" date="2017-03" db="EMBL/GenBank/DDBJ databases">
        <title>Genome of the blue death feigning beetle - Asbolus verrucosus.</title>
        <authorList>
            <person name="Rider S.D."/>
        </authorList>
    </citation>
    <scope>NUCLEOTIDE SEQUENCE [LARGE SCALE GENOMIC DNA]</scope>
    <source>
        <strain evidence="3">Butters</strain>
        <tissue evidence="3">Head and leg muscle</tissue>
    </source>
</reference>
<feature type="region of interest" description="Disordered" evidence="1">
    <location>
        <begin position="46"/>
        <end position="69"/>
    </location>
</feature>
<accession>A0A482VVI9</accession>
<proteinExistence type="predicted"/>
<evidence type="ECO:0000256" key="1">
    <source>
        <dbReference type="SAM" id="MobiDB-lite"/>
    </source>
</evidence>
<feature type="compositionally biased region" description="Polar residues" evidence="1">
    <location>
        <begin position="55"/>
        <end position="69"/>
    </location>
</feature>
<dbReference type="Pfam" id="PF15868">
    <property type="entry name" value="MBF2"/>
    <property type="match status" value="1"/>
</dbReference>
<keyword evidence="4" id="KW-1185">Reference proteome</keyword>
<name>A0A482VVI9_ASBVE</name>
<sequence>MRVLLTVFAVLAFFHAARAQDHYVPAVILIPTLNASTVQILHNSTANKTEPNDSAGWNNPQVNKTNPWNHTTPDGDLIVGKIGYVDRRLFNQIFWKTRRWWSSRQTIVRYPNDRPGSYGRHETISAIRVFSQFYDGPGNAEIISGGVGKRFAKIRLSSEFGRGFKYLVQIYGH</sequence>
<keyword evidence="2" id="KW-0732">Signal</keyword>
<evidence type="ECO:0008006" key="5">
    <source>
        <dbReference type="Google" id="ProtNLM"/>
    </source>
</evidence>
<dbReference type="Proteomes" id="UP000292052">
    <property type="component" value="Unassembled WGS sequence"/>
</dbReference>
<evidence type="ECO:0000313" key="4">
    <source>
        <dbReference type="Proteomes" id="UP000292052"/>
    </source>
</evidence>
<dbReference type="EMBL" id="QDEB01060242">
    <property type="protein sequence ID" value="RZC36643.1"/>
    <property type="molecule type" value="Genomic_DNA"/>
</dbReference>
<dbReference type="OrthoDB" id="8192785at2759"/>
<feature type="chain" id="PRO_5019842245" description="Salivary secreted peptide" evidence="2">
    <location>
        <begin position="20"/>
        <end position="173"/>
    </location>
</feature>
<evidence type="ECO:0000256" key="2">
    <source>
        <dbReference type="SAM" id="SignalP"/>
    </source>
</evidence>
<comment type="caution">
    <text evidence="3">The sequence shown here is derived from an EMBL/GenBank/DDBJ whole genome shotgun (WGS) entry which is preliminary data.</text>
</comment>
<feature type="signal peptide" evidence="2">
    <location>
        <begin position="1"/>
        <end position="19"/>
    </location>
</feature>
<dbReference type="AlphaFoldDB" id="A0A482VVI9"/>
<organism evidence="3 4">
    <name type="scientific">Asbolus verrucosus</name>
    <name type="common">Desert ironclad beetle</name>
    <dbReference type="NCBI Taxonomy" id="1661398"/>
    <lineage>
        <taxon>Eukaryota</taxon>
        <taxon>Metazoa</taxon>
        <taxon>Ecdysozoa</taxon>
        <taxon>Arthropoda</taxon>
        <taxon>Hexapoda</taxon>
        <taxon>Insecta</taxon>
        <taxon>Pterygota</taxon>
        <taxon>Neoptera</taxon>
        <taxon>Endopterygota</taxon>
        <taxon>Coleoptera</taxon>
        <taxon>Polyphaga</taxon>
        <taxon>Cucujiformia</taxon>
        <taxon>Tenebrionidae</taxon>
        <taxon>Pimeliinae</taxon>
        <taxon>Asbolus</taxon>
    </lineage>
</organism>
<dbReference type="PANTHER" id="PTHR37685">
    <property type="entry name" value="GEO11136P1-RELATED"/>
    <property type="match status" value="1"/>
</dbReference>
<dbReference type="InterPro" id="IPR031734">
    <property type="entry name" value="MBF2"/>
</dbReference>
<protein>
    <recommendedName>
        <fullName evidence="5">Salivary secreted peptide</fullName>
    </recommendedName>
</protein>